<keyword evidence="3 7" id="KW-0819">tRNA processing</keyword>
<dbReference type="Pfam" id="PF09179">
    <property type="entry name" value="TilS"/>
    <property type="match status" value="1"/>
</dbReference>
<dbReference type="PANTHER" id="PTHR43033">
    <property type="entry name" value="TRNA(ILE)-LYSIDINE SYNTHASE-RELATED"/>
    <property type="match status" value="1"/>
</dbReference>
<feature type="domain" description="tRNA(Ile)-lysidine synthase substrate-binding" evidence="10">
    <location>
        <begin position="268"/>
        <end position="334"/>
    </location>
</feature>
<dbReference type="InterPro" id="IPR012795">
    <property type="entry name" value="tRNA_Ile_lys_synt_N"/>
</dbReference>
<accession>A0ABU5SZ76</accession>
<proteinExistence type="inferred from homology"/>
<dbReference type="EMBL" id="JAYGHY010000070">
    <property type="protein sequence ID" value="MEA5443827.1"/>
    <property type="molecule type" value="Genomic_DNA"/>
</dbReference>
<organism evidence="11 12">
    <name type="scientific">Cyanobium gracile UHCC 0281</name>
    <dbReference type="NCBI Taxonomy" id="3110309"/>
    <lineage>
        <taxon>Bacteria</taxon>
        <taxon>Bacillati</taxon>
        <taxon>Cyanobacteriota</taxon>
        <taxon>Cyanophyceae</taxon>
        <taxon>Synechococcales</taxon>
        <taxon>Prochlorococcaceae</taxon>
        <taxon>Cyanobium</taxon>
    </lineage>
</organism>
<keyword evidence="5 7" id="KW-0067">ATP-binding</keyword>
<dbReference type="EC" id="6.3.4.19" evidence="7"/>
<comment type="catalytic activity">
    <reaction evidence="6 7">
        <text>cytidine(34) in tRNA(Ile2) + L-lysine + ATP = lysidine(34) in tRNA(Ile2) + AMP + diphosphate + H(+)</text>
        <dbReference type="Rhea" id="RHEA:43744"/>
        <dbReference type="Rhea" id="RHEA-COMP:10625"/>
        <dbReference type="Rhea" id="RHEA-COMP:10670"/>
        <dbReference type="ChEBI" id="CHEBI:15378"/>
        <dbReference type="ChEBI" id="CHEBI:30616"/>
        <dbReference type="ChEBI" id="CHEBI:32551"/>
        <dbReference type="ChEBI" id="CHEBI:33019"/>
        <dbReference type="ChEBI" id="CHEBI:82748"/>
        <dbReference type="ChEBI" id="CHEBI:83665"/>
        <dbReference type="ChEBI" id="CHEBI:456215"/>
        <dbReference type="EC" id="6.3.4.19"/>
    </reaction>
</comment>
<dbReference type="SUPFAM" id="SSF82829">
    <property type="entry name" value="MesJ substrate recognition domain-like"/>
    <property type="match status" value="1"/>
</dbReference>
<evidence type="ECO:0000256" key="8">
    <source>
        <dbReference type="SAM" id="Coils"/>
    </source>
</evidence>
<dbReference type="PANTHER" id="PTHR43033:SF1">
    <property type="entry name" value="TRNA(ILE)-LYSIDINE SYNTHASE-RELATED"/>
    <property type="match status" value="1"/>
</dbReference>
<feature type="coiled-coil region" evidence="8">
    <location>
        <begin position="231"/>
        <end position="262"/>
    </location>
</feature>
<keyword evidence="8" id="KW-0175">Coiled coil</keyword>
<dbReference type="NCBIfam" id="TIGR02432">
    <property type="entry name" value="lysidine_TilS_N"/>
    <property type="match status" value="1"/>
</dbReference>
<keyword evidence="2 7" id="KW-0436">Ligase</keyword>
<feature type="binding site" evidence="7">
    <location>
        <begin position="43"/>
        <end position="48"/>
    </location>
    <ligand>
        <name>ATP</name>
        <dbReference type="ChEBI" id="CHEBI:30616"/>
    </ligand>
</feature>
<evidence type="ECO:0000256" key="5">
    <source>
        <dbReference type="ARBA" id="ARBA00022840"/>
    </source>
</evidence>
<comment type="function">
    <text evidence="7">Ligates lysine onto the cytidine present at position 34 of the AUA codon-specific tRNA(Ile) that contains the anticodon CAU, in an ATP-dependent manner. Cytidine is converted to lysidine, thus changing the amino acid specificity of the tRNA from methionine to isoleucine.</text>
</comment>
<comment type="subcellular location">
    <subcellularLocation>
        <location evidence="7">Cytoplasm</location>
    </subcellularLocation>
</comment>
<keyword evidence="12" id="KW-1185">Reference proteome</keyword>
<evidence type="ECO:0000259" key="9">
    <source>
        <dbReference type="Pfam" id="PF01171"/>
    </source>
</evidence>
<protein>
    <recommendedName>
        <fullName evidence="7">tRNA(Ile)-lysidine synthase</fullName>
        <ecNumber evidence="7">6.3.4.19</ecNumber>
    </recommendedName>
    <alternativeName>
        <fullName evidence="7">tRNA(Ile)-2-lysyl-cytidine synthase</fullName>
    </alternativeName>
    <alternativeName>
        <fullName evidence="7">tRNA(Ile)-lysidine synthetase</fullName>
    </alternativeName>
</protein>
<dbReference type="InterPro" id="IPR011063">
    <property type="entry name" value="TilS/TtcA_N"/>
</dbReference>
<dbReference type="Proteomes" id="UP001302329">
    <property type="component" value="Unassembled WGS sequence"/>
</dbReference>
<dbReference type="InterPro" id="IPR014729">
    <property type="entry name" value="Rossmann-like_a/b/a_fold"/>
</dbReference>
<evidence type="ECO:0000256" key="4">
    <source>
        <dbReference type="ARBA" id="ARBA00022741"/>
    </source>
</evidence>
<dbReference type="RefSeq" id="WP_323357789.1">
    <property type="nucleotide sequence ID" value="NZ_JAYGHY010000070.1"/>
</dbReference>
<gene>
    <name evidence="7 11" type="primary">tilS</name>
    <name evidence="11" type="ORF">VB739_14815</name>
</gene>
<sequence length="343" mass="38276">MILPPDPSQPRRPWGSDQARLHRHLLRHPCLLPAGESLLLAVSGGQDSMALITLLRDLQPLHHWRLQLWHGDHGWRPDAARQAEELLQWARSQGLALRLDRADPVPLSEAEARNWRYGCLAEAALQWPCTHVVTGHTASDRAETILLNLARGSHLRGLASLGASRPLGPKADALRLVRPLLVFDRADTGRLCRERSLPVWEDSSNADLRFARNRLRAEVMPVLEDLHPGASRRISAQAERLEQQLEAETELLELALGALEAEGAPGRLQRKRLASLAPASQRRLLQHWLHRHLGSDPGARSLETLVTRLGQGGDPGRLDLAGGWQLHWDRSTLWVRTPDALHG</sequence>
<dbReference type="SUPFAM" id="SSF52402">
    <property type="entry name" value="Adenine nucleotide alpha hydrolases-like"/>
    <property type="match status" value="1"/>
</dbReference>
<comment type="caution">
    <text evidence="11">The sequence shown here is derived from an EMBL/GenBank/DDBJ whole genome shotgun (WGS) entry which is preliminary data.</text>
</comment>
<dbReference type="Pfam" id="PF01171">
    <property type="entry name" value="ATP_bind_3"/>
    <property type="match status" value="1"/>
</dbReference>
<keyword evidence="1 7" id="KW-0963">Cytoplasm</keyword>
<evidence type="ECO:0000313" key="11">
    <source>
        <dbReference type="EMBL" id="MEA5443827.1"/>
    </source>
</evidence>
<feature type="domain" description="tRNA(Ile)-lysidine/2-thiocytidine synthase N-terminal" evidence="9">
    <location>
        <begin position="38"/>
        <end position="217"/>
    </location>
</feature>
<comment type="domain">
    <text evidence="7">The N-terminal region contains the highly conserved SGGXDS motif, predicted to be a P-loop motif involved in ATP binding.</text>
</comment>
<evidence type="ECO:0000259" key="10">
    <source>
        <dbReference type="Pfam" id="PF09179"/>
    </source>
</evidence>
<dbReference type="Gene3D" id="3.40.50.620">
    <property type="entry name" value="HUPs"/>
    <property type="match status" value="1"/>
</dbReference>
<name>A0ABU5SZ76_9CYAN</name>
<evidence type="ECO:0000313" key="12">
    <source>
        <dbReference type="Proteomes" id="UP001302329"/>
    </source>
</evidence>
<dbReference type="CDD" id="cd01992">
    <property type="entry name" value="TilS_N"/>
    <property type="match status" value="1"/>
</dbReference>
<dbReference type="InterPro" id="IPR015262">
    <property type="entry name" value="tRNA_Ile_lys_synt_subst-bd"/>
</dbReference>
<dbReference type="InterPro" id="IPR012094">
    <property type="entry name" value="tRNA_Ile_lys_synt"/>
</dbReference>
<evidence type="ECO:0000256" key="1">
    <source>
        <dbReference type="ARBA" id="ARBA00022490"/>
    </source>
</evidence>
<dbReference type="HAMAP" id="MF_01161">
    <property type="entry name" value="tRNA_Ile_lys_synt"/>
    <property type="match status" value="1"/>
</dbReference>
<dbReference type="GO" id="GO:0032267">
    <property type="term" value="F:tRNA(Ile)-lysidine synthase activity"/>
    <property type="evidence" value="ECO:0007669"/>
    <property type="project" value="UniProtKB-EC"/>
</dbReference>
<evidence type="ECO:0000256" key="3">
    <source>
        <dbReference type="ARBA" id="ARBA00022694"/>
    </source>
</evidence>
<comment type="similarity">
    <text evidence="7">Belongs to the tRNA(Ile)-lysidine synthase family.</text>
</comment>
<evidence type="ECO:0000256" key="6">
    <source>
        <dbReference type="ARBA" id="ARBA00048539"/>
    </source>
</evidence>
<evidence type="ECO:0000256" key="2">
    <source>
        <dbReference type="ARBA" id="ARBA00022598"/>
    </source>
</evidence>
<reference evidence="11 12" key="1">
    <citation type="submission" date="2023-12" db="EMBL/GenBank/DDBJ databases">
        <title>Baltic Sea Cyanobacteria.</title>
        <authorList>
            <person name="Delbaje E."/>
            <person name="Fewer D.P."/>
            <person name="Shishido T.K."/>
        </authorList>
    </citation>
    <scope>NUCLEOTIDE SEQUENCE [LARGE SCALE GENOMIC DNA]</scope>
    <source>
        <strain evidence="11 12">UHCC 0281</strain>
    </source>
</reference>
<keyword evidence="4 7" id="KW-0547">Nucleotide-binding</keyword>
<evidence type="ECO:0000256" key="7">
    <source>
        <dbReference type="HAMAP-Rule" id="MF_01161"/>
    </source>
</evidence>